<keyword evidence="6" id="KW-1185">Reference proteome</keyword>
<evidence type="ECO:0000256" key="4">
    <source>
        <dbReference type="SAM" id="SignalP"/>
    </source>
</evidence>
<evidence type="ECO:0000256" key="1">
    <source>
        <dbReference type="ARBA" id="ARBA00005375"/>
    </source>
</evidence>
<comment type="similarity">
    <text evidence="1">Belongs to the histidine acid phosphatase family.</text>
</comment>
<name>A0A0D9NSY9_METAN</name>
<keyword evidence="4" id="KW-0732">Signal</keyword>
<dbReference type="CDD" id="cd07061">
    <property type="entry name" value="HP_HAP_like"/>
    <property type="match status" value="1"/>
</dbReference>
<dbReference type="SUPFAM" id="SSF53254">
    <property type="entry name" value="Phosphoglycerate mutase-like"/>
    <property type="match status" value="1"/>
</dbReference>
<keyword evidence="3" id="KW-0378">Hydrolase</keyword>
<dbReference type="STRING" id="1291518.A0A0D9NSY9"/>
<dbReference type="GO" id="GO:0003993">
    <property type="term" value="F:acid phosphatase activity"/>
    <property type="evidence" value="ECO:0007669"/>
    <property type="project" value="TreeGrafter"/>
</dbReference>
<reference evidence="6" key="1">
    <citation type="journal article" date="2014" name="BMC Genomics">
        <title>The genome sequence of the biocontrol fungus Metarhizium anisopliae and comparative genomics of Metarhizium species.</title>
        <authorList>
            <person name="Pattemore J.A."/>
            <person name="Hane J.K."/>
            <person name="Williams A.H."/>
            <person name="Wilson B.A."/>
            <person name="Stodart B.J."/>
            <person name="Ash G.J."/>
        </authorList>
    </citation>
    <scope>NUCLEOTIDE SEQUENCE [LARGE SCALE GENOMIC DNA]</scope>
    <source>
        <strain evidence="6">BRIP 53293</strain>
    </source>
</reference>
<dbReference type="GO" id="GO:0016158">
    <property type="term" value="F:inositol hexakisphosphate 3-phosphatase activity"/>
    <property type="evidence" value="ECO:0007669"/>
    <property type="project" value="UniProtKB-EC"/>
</dbReference>
<proteinExistence type="inferred from homology"/>
<dbReference type="PANTHER" id="PTHR20963:SF43">
    <property type="entry name" value="PUTATIVE (AFU_ORTHOLOGUE AFUA_7G01240)-RELATED"/>
    <property type="match status" value="1"/>
</dbReference>
<gene>
    <name evidence="5" type="ORF">H634G_07530</name>
</gene>
<evidence type="ECO:0000313" key="6">
    <source>
        <dbReference type="Proteomes" id="UP000054544"/>
    </source>
</evidence>
<dbReference type="EMBL" id="KE384740">
    <property type="protein sequence ID" value="KJK77109.1"/>
    <property type="molecule type" value="Genomic_DNA"/>
</dbReference>
<dbReference type="InterPro" id="IPR000560">
    <property type="entry name" value="His_Pase_clade-2"/>
</dbReference>
<dbReference type="PROSITE" id="PS00778">
    <property type="entry name" value="HIS_ACID_PHOSPHAT_2"/>
    <property type="match status" value="1"/>
</dbReference>
<feature type="signal peptide" evidence="4">
    <location>
        <begin position="1"/>
        <end position="20"/>
    </location>
</feature>
<dbReference type="AlphaFoldDB" id="A0A0D9NSY9"/>
<dbReference type="Pfam" id="PF00328">
    <property type="entry name" value="His_Phos_2"/>
    <property type="match status" value="1"/>
</dbReference>
<dbReference type="EC" id="3.1.3.8" evidence="2"/>
<sequence>MQLLYHKIALLGISVAQSAATVVTDIPKIFSTWGELSVYADNAENAFGVQYVGLPDGCQVESVSTLQRHAQRLPDTLDGARTAGFAEKVANSSKRFTGPLTFLNSYIYIMDNTGFLTGYGANTEFGAGVSFWNRYGRTLFNASVAQLQYSSVFASNGSSRPKITLRTTGQSRIQNSEINWALGFFGPSFNSTPDPLFTSLNSPFNVTIIPEGLKKNNTLAAYGSCDNDNTRANMNIAASYQDAYIKIYLQKAVNRLQNNSAPGFIFNYTDVYAMQMMCAYEYAFIGASEFCNLFTEEEWEGFENALGILYYYWSSYGNPTGRAQGIGYLQELIARINHQTIGYSNSSVNRAFDNNTRDFPLGQQIYADFSHDSIIISVLTAMSIDYFKDPPTITKFPPTDTHFKLSKLTPFGSNLITEVIGCGTSNPDPVNISRISYSPTQYRYNASSSSHKFIRMRLNNGILPLNTIRGGLCGNATHGRHDGLCELDRFLESQRDAYNLSNYQYACFGNYTIVNSTTPIDYDGTFIKGKNYAQVGGISDKGCCCLGIFKKVILLLIDFRFTLF</sequence>
<dbReference type="PANTHER" id="PTHR20963">
    <property type="entry name" value="MULTIPLE INOSITOL POLYPHOSPHATE PHOSPHATASE-RELATED"/>
    <property type="match status" value="1"/>
</dbReference>
<protein>
    <recommendedName>
        <fullName evidence="2">3-phytase</fullName>
        <ecNumber evidence="2">3.1.3.8</ecNumber>
    </recommendedName>
</protein>
<evidence type="ECO:0000256" key="2">
    <source>
        <dbReference type="ARBA" id="ARBA00012632"/>
    </source>
</evidence>
<evidence type="ECO:0000313" key="5">
    <source>
        <dbReference type="EMBL" id="KJK77109.1"/>
    </source>
</evidence>
<dbReference type="InterPro" id="IPR033379">
    <property type="entry name" value="Acid_Pase_AS"/>
</dbReference>
<evidence type="ECO:0000256" key="3">
    <source>
        <dbReference type="ARBA" id="ARBA00022801"/>
    </source>
</evidence>
<organism evidence="5 6">
    <name type="scientific">Metarhizium anisopliae BRIP 53293</name>
    <dbReference type="NCBI Taxonomy" id="1291518"/>
    <lineage>
        <taxon>Eukaryota</taxon>
        <taxon>Fungi</taxon>
        <taxon>Dikarya</taxon>
        <taxon>Ascomycota</taxon>
        <taxon>Pezizomycotina</taxon>
        <taxon>Sordariomycetes</taxon>
        <taxon>Hypocreomycetidae</taxon>
        <taxon>Hypocreales</taxon>
        <taxon>Clavicipitaceae</taxon>
        <taxon>Metarhizium</taxon>
    </lineage>
</organism>
<dbReference type="Gene3D" id="3.40.50.1240">
    <property type="entry name" value="Phosphoglycerate mutase-like"/>
    <property type="match status" value="1"/>
</dbReference>
<dbReference type="InterPro" id="IPR029033">
    <property type="entry name" value="His_PPase_superfam"/>
</dbReference>
<feature type="chain" id="PRO_5002341330" description="3-phytase" evidence="4">
    <location>
        <begin position="21"/>
        <end position="564"/>
    </location>
</feature>
<accession>A0A0D9NSY9</accession>
<dbReference type="Proteomes" id="UP000054544">
    <property type="component" value="Unassembled WGS sequence"/>
</dbReference>